<evidence type="ECO:0000256" key="4">
    <source>
        <dbReference type="ARBA" id="ARBA00022692"/>
    </source>
</evidence>
<accession>A0A369A7H3</accession>
<dbReference type="RefSeq" id="WP_037360832.1">
    <property type="nucleotide sequence ID" value="NZ_BHZF01000001.1"/>
</dbReference>
<keyword evidence="4 7" id="KW-0812">Transmembrane</keyword>
<keyword evidence="2 7" id="KW-0813">Transport</keyword>
<feature type="domain" description="ABC transmembrane type-1" evidence="8">
    <location>
        <begin position="133"/>
        <end position="349"/>
    </location>
</feature>
<evidence type="ECO:0000313" key="10">
    <source>
        <dbReference type="Proteomes" id="UP000253517"/>
    </source>
</evidence>
<dbReference type="InterPro" id="IPR035906">
    <property type="entry name" value="MetI-like_sf"/>
</dbReference>
<keyword evidence="6 7" id="KW-0472">Membrane</keyword>
<evidence type="ECO:0000256" key="5">
    <source>
        <dbReference type="ARBA" id="ARBA00022989"/>
    </source>
</evidence>
<proteinExistence type="inferred from homology"/>
<evidence type="ECO:0000256" key="2">
    <source>
        <dbReference type="ARBA" id="ARBA00022448"/>
    </source>
</evidence>
<feature type="transmembrane region" description="Helical" evidence="7">
    <location>
        <begin position="170"/>
        <end position="194"/>
    </location>
</feature>
<keyword evidence="3" id="KW-1003">Cell membrane</keyword>
<dbReference type="CDD" id="cd06261">
    <property type="entry name" value="TM_PBP2"/>
    <property type="match status" value="1"/>
</dbReference>
<evidence type="ECO:0000256" key="3">
    <source>
        <dbReference type="ARBA" id="ARBA00022475"/>
    </source>
</evidence>
<dbReference type="GO" id="GO:0055085">
    <property type="term" value="P:transmembrane transport"/>
    <property type="evidence" value="ECO:0007669"/>
    <property type="project" value="InterPro"/>
</dbReference>
<evidence type="ECO:0000313" key="9">
    <source>
        <dbReference type="EMBL" id="RCX05103.1"/>
    </source>
</evidence>
<evidence type="ECO:0000256" key="7">
    <source>
        <dbReference type="RuleBase" id="RU363032"/>
    </source>
</evidence>
<reference evidence="9 10" key="1">
    <citation type="submission" date="2018-07" db="EMBL/GenBank/DDBJ databases">
        <title>Genomic Encyclopedia of Type Strains, Phase IV (KMG-IV): sequencing the most valuable type-strain genomes for metagenomic binning, comparative biology and taxonomic classification.</title>
        <authorList>
            <person name="Goeker M."/>
        </authorList>
    </citation>
    <scope>NUCLEOTIDE SEQUENCE [LARGE SCALE GENOMIC DNA]</scope>
    <source>
        <strain evidence="9 10">DSM 21410</strain>
    </source>
</reference>
<gene>
    <name evidence="9" type="ORF">DES35_101383</name>
</gene>
<dbReference type="InterPro" id="IPR000515">
    <property type="entry name" value="MetI-like"/>
</dbReference>
<feature type="transmembrane region" description="Helical" evidence="7">
    <location>
        <begin position="137"/>
        <end position="158"/>
    </location>
</feature>
<dbReference type="Proteomes" id="UP000253517">
    <property type="component" value="Unassembled WGS sequence"/>
</dbReference>
<feature type="transmembrane region" description="Helical" evidence="7">
    <location>
        <begin position="284"/>
        <end position="306"/>
    </location>
</feature>
<name>A0A369A7H3_9FLAO</name>
<dbReference type="AlphaFoldDB" id="A0A369A7H3"/>
<keyword evidence="10" id="KW-1185">Reference proteome</keyword>
<dbReference type="PROSITE" id="PS50928">
    <property type="entry name" value="ABC_TM1"/>
    <property type="match status" value="1"/>
</dbReference>
<dbReference type="Pfam" id="PF00528">
    <property type="entry name" value="BPD_transp_1"/>
    <property type="match status" value="1"/>
</dbReference>
<dbReference type="SUPFAM" id="SSF161098">
    <property type="entry name" value="MetI-like"/>
    <property type="match status" value="1"/>
</dbReference>
<dbReference type="Pfam" id="PF19300">
    <property type="entry name" value="BPD_transp_1_N"/>
    <property type="match status" value="1"/>
</dbReference>
<evidence type="ECO:0000256" key="1">
    <source>
        <dbReference type="ARBA" id="ARBA00004651"/>
    </source>
</evidence>
<sequence>MWRLAFRKFGYIITILWGVASLVFVLFFIIPADPARMMTDQREDEQQLRAIRQQYGFDLPVWKQYLLYLNDLSVVSAYSDVATIPLLNAEKRNIPHKKILRLKAVYLCIKWPYLRESFQYQGVKVSTLLGWRFQNTLILAFTSFAFSMLTGVLMGLVAGAFHRTWIDSSITLISVSGMALPSFVSAILASWIFAFVLHDLTGLNITGNLWEWDDLGESRQLVLKNLLLPALTLGVRPLSVITQMMRSSYLEQSSMPYVLTALSKGLSSRKIIVRHILPNALNPVVSVASSWMASMLAGSVFVEYIFGWNGIGKLVVESATTLDLPVLMGCVLTFSLVFVVVNLLTDMIYKALDPTVTYK</sequence>
<evidence type="ECO:0000256" key="6">
    <source>
        <dbReference type="ARBA" id="ARBA00023136"/>
    </source>
</evidence>
<protein>
    <submittedName>
        <fullName evidence="9">Peptide/nickel transport system permease protein</fullName>
    </submittedName>
</protein>
<comment type="similarity">
    <text evidence="7">Belongs to the binding-protein-dependent transport system permease family.</text>
</comment>
<keyword evidence="5 7" id="KW-1133">Transmembrane helix</keyword>
<organism evidence="9 10">
    <name type="scientific">Schleiferia thermophila</name>
    <dbReference type="NCBI Taxonomy" id="884107"/>
    <lineage>
        <taxon>Bacteria</taxon>
        <taxon>Pseudomonadati</taxon>
        <taxon>Bacteroidota</taxon>
        <taxon>Flavobacteriia</taxon>
        <taxon>Flavobacteriales</taxon>
        <taxon>Schleiferiaceae</taxon>
        <taxon>Schleiferia</taxon>
    </lineage>
</organism>
<dbReference type="Gene3D" id="1.10.3720.10">
    <property type="entry name" value="MetI-like"/>
    <property type="match status" value="1"/>
</dbReference>
<dbReference type="PANTHER" id="PTHR43163:SF6">
    <property type="entry name" value="DIPEPTIDE TRANSPORT SYSTEM PERMEASE PROTEIN DPPB-RELATED"/>
    <property type="match status" value="1"/>
</dbReference>
<comment type="subcellular location">
    <subcellularLocation>
        <location evidence="1 7">Cell membrane</location>
        <topology evidence="1 7">Multi-pass membrane protein</topology>
    </subcellularLocation>
</comment>
<evidence type="ECO:0000259" key="8">
    <source>
        <dbReference type="PROSITE" id="PS50928"/>
    </source>
</evidence>
<dbReference type="EMBL" id="QPJS01000001">
    <property type="protein sequence ID" value="RCX05103.1"/>
    <property type="molecule type" value="Genomic_DNA"/>
</dbReference>
<dbReference type="InterPro" id="IPR045621">
    <property type="entry name" value="BPD_transp_1_N"/>
</dbReference>
<comment type="caution">
    <text evidence="9">The sequence shown here is derived from an EMBL/GenBank/DDBJ whole genome shotgun (WGS) entry which is preliminary data.</text>
</comment>
<dbReference type="PANTHER" id="PTHR43163">
    <property type="entry name" value="DIPEPTIDE TRANSPORT SYSTEM PERMEASE PROTEIN DPPB-RELATED"/>
    <property type="match status" value="1"/>
</dbReference>
<dbReference type="GO" id="GO:0005886">
    <property type="term" value="C:plasma membrane"/>
    <property type="evidence" value="ECO:0007669"/>
    <property type="project" value="UniProtKB-SubCell"/>
</dbReference>
<feature type="transmembrane region" description="Helical" evidence="7">
    <location>
        <begin position="9"/>
        <end position="30"/>
    </location>
</feature>
<feature type="transmembrane region" description="Helical" evidence="7">
    <location>
        <begin position="326"/>
        <end position="344"/>
    </location>
</feature>